<dbReference type="InterPro" id="IPR011765">
    <property type="entry name" value="Pept_M16_N"/>
</dbReference>
<feature type="domain" description="Peptidase M16 C-terminal" evidence="10">
    <location>
        <begin position="204"/>
        <end position="377"/>
    </location>
</feature>
<comment type="similarity">
    <text evidence="2 8">Belongs to the peptidase M16 family.</text>
</comment>
<reference evidence="12 13" key="1">
    <citation type="submission" date="2018-06" db="EMBL/GenBank/DDBJ databases">
        <title>Whole genome sequencing of Candida tropicalis (genome annotated by CSBL at Korea University).</title>
        <authorList>
            <person name="Ahn J."/>
        </authorList>
    </citation>
    <scope>NUCLEOTIDE SEQUENCE [LARGE SCALE GENOMIC DNA]</scope>
    <source>
        <strain evidence="12 13">ATCC 20962</strain>
    </source>
</reference>
<dbReference type="STRING" id="5486.A0A367YKA4"/>
<evidence type="ECO:0000256" key="7">
    <source>
        <dbReference type="ARBA" id="ARBA00023049"/>
    </source>
</evidence>
<evidence type="ECO:0000256" key="3">
    <source>
        <dbReference type="ARBA" id="ARBA00022670"/>
    </source>
</evidence>
<dbReference type="Gene3D" id="3.30.830.10">
    <property type="entry name" value="Metalloenzyme, LuxS/M16 peptidase-like"/>
    <property type="match status" value="4"/>
</dbReference>
<dbReference type="GO" id="GO:0046872">
    <property type="term" value="F:metal ion binding"/>
    <property type="evidence" value="ECO:0007669"/>
    <property type="project" value="UniProtKB-KW"/>
</dbReference>
<dbReference type="OrthoDB" id="952271at2759"/>
<keyword evidence="3 12" id="KW-0645">Protease</keyword>
<proteinExistence type="inferred from homology"/>
<dbReference type="Pfam" id="PF00675">
    <property type="entry name" value="Peptidase_M16"/>
    <property type="match status" value="1"/>
</dbReference>
<dbReference type="Pfam" id="PF05193">
    <property type="entry name" value="Peptidase_M16_C"/>
    <property type="match status" value="1"/>
</dbReference>
<evidence type="ECO:0000313" key="12">
    <source>
        <dbReference type="EMBL" id="RCK65999.1"/>
    </source>
</evidence>
<dbReference type="InterPro" id="IPR011249">
    <property type="entry name" value="Metalloenz_LuxS/M16"/>
</dbReference>
<dbReference type="InterPro" id="IPR054734">
    <property type="entry name" value="PqqF-like_C_4"/>
</dbReference>
<comment type="cofactor">
    <cofactor evidence="1">
        <name>Zn(2+)</name>
        <dbReference type="ChEBI" id="CHEBI:29105"/>
    </cofactor>
</comment>
<evidence type="ECO:0000256" key="6">
    <source>
        <dbReference type="ARBA" id="ARBA00022833"/>
    </source>
</evidence>
<keyword evidence="4" id="KW-0479">Metal-binding</keyword>
<evidence type="ECO:0000256" key="2">
    <source>
        <dbReference type="ARBA" id="ARBA00007261"/>
    </source>
</evidence>
<protein>
    <submittedName>
        <fullName evidence="12">Putative protease AXL1</fullName>
    </submittedName>
</protein>
<feature type="domain" description="Coenzyme PQQ synthesis protein F-like C-terminal lobe" evidence="11">
    <location>
        <begin position="811"/>
        <end position="898"/>
    </location>
</feature>
<dbReference type="GO" id="GO:0043171">
    <property type="term" value="P:peptide catabolic process"/>
    <property type="evidence" value="ECO:0007669"/>
    <property type="project" value="TreeGrafter"/>
</dbReference>
<keyword evidence="7" id="KW-0482">Metalloprotease</keyword>
<evidence type="ECO:0000259" key="10">
    <source>
        <dbReference type="Pfam" id="PF05193"/>
    </source>
</evidence>
<dbReference type="InterPro" id="IPR001431">
    <property type="entry name" value="Pept_M16_Zn_BS"/>
</dbReference>
<dbReference type="PANTHER" id="PTHR43690:SF18">
    <property type="entry name" value="INSULIN-DEGRADING ENZYME-RELATED"/>
    <property type="match status" value="1"/>
</dbReference>
<dbReference type="FunFam" id="3.30.830.10:FF:000012">
    <property type="entry name" value="Protease 3"/>
    <property type="match status" value="1"/>
</dbReference>
<dbReference type="AlphaFoldDB" id="A0A367YKA4"/>
<dbReference type="GO" id="GO:0051603">
    <property type="term" value="P:proteolysis involved in protein catabolic process"/>
    <property type="evidence" value="ECO:0007669"/>
    <property type="project" value="TreeGrafter"/>
</dbReference>
<keyword evidence="6" id="KW-0862">Zinc</keyword>
<organism evidence="12 13">
    <name type="scientific">Candida viswanathii</name>
    <dbReference type="NCBI Taxonomy" id="5486"/>
    <lineage>
        <taxon>Eukaryota</taxon>
        <taxon>Fungi</taxon>
        <taxon>Dikarya</taxon>
        <taxon>Ascomycota</taxon>
        <taxon>Saccharomycotina</taxon>
        <taxon>Pichiomycetes</taxon>
        <taxon>Debaryomycetaceae</taxon>
        <taxon>Candida/Lodderomyces clade</taxon>
        <taxon>Candida</taxon>
    </lineage>
</organism>
<dbReference type="SUPFAM" id="SSF63411">
    <property type="entry name" value="LuxS/MPP-like metallohydrolase"/>
    <property type="match status" value="3"/>
</dbReference>
<evidence type="ECO:0000259" key="9">
    <source>
        <dbReference type="Pfam" id="PF00675"/>
    </source>
</evidence>
<evidence type="ECO:0000313" key="13">
    <source>
        <dbReference type="Proteomes" id="UP000253472"/>
    </source>
</evidence>
<keyword evidence="13" id="KW-1185">Reference proteome</keyword>
<dbReference type="Proteomes" id="UP000253472">
    <property type="component" value="Unassembled WGS sequence"/>
</dbReference>
<evidence type="ECO:0000259" key="11">
    <source>
        <dbReference type="Pfam" id="PF22456"/>
    </source>
</evidence>
<comment type="caution">
    <text evidence="12">The sequence shown here is derived from an EMBL/GenBank/DDBJ whole genome shotgun (WGS) entry which is preliminary data.</text>
</comment>
<feature type="domain" description="Peptidase M16 N-terminal" evidence="9">
    <location>
        <begin position="35"/>
        <end position="163"/>
    </location>
</feature>
<evidence type="ECO:0000256" key="8">
    <source>
        <dbReference type="RuleBase" id="RU004447"/>
    </source>
</evidence>
<dbReference type="PROSITE" id="PS00143">
    <property type="entry name" value="INSULINASE"/>
    <property type="match status" value="1"/>
</dbReference>
<dbReference type="PANTHER" id="PTHR43690">
    <property type="entry name" value="NARDILYSIN"/>
    <property type="match status" value="1"/>
</dbReference>
<dbReference type="InterPro" id="IPR050626">
    <property type="entry name" value="Peptidase_M16"/>
</dbReference>
<evidence type="ECO:0000256" key="1">
    <source>
        <dbReference type="ARBA" id="ARBA00001947"/>
    </source>
</evidence>
<dbReference type="Pfam" id="PF22456">
    <property type="entry name" value="PqqF-like_C_4"/>
    <property type="match status" value="1"/>
</dbReference>
<evidence type="ECO:0000256" key="5">
    <source>
        <dbReference type="ARBA" id="ARBA00022801"/>
    </source>
</evidence>
<evidence type="ECO:0000256" key="4">
    <source>
        <dbReference type="ARBA" id="ARBA00022723"/>
    </source>
</evidence>
<dbReference type="GO" id="GO:0004222">
    <property type="term" value="F:metalloendopeptidase activity"/>
    <property type="evidence" value="ECO:0007669"/>
    <property type="project" value="InterPro"/>
</dbReference>
<dbReference type="InterPro" id="IPR007863">
    <property type="entry name" value="Peptidase_M16_C"/>
</dbReference>
<gene>
    <name evidence="12" type="primary">AXL1</name>
    <name evidence="12" type="ORF">Cantr_01788</name>
</gene>
<dbReference type="GO" id="GO:0005739">
    <property type="term" value="C:mitochondrion"/>
    <property type="evidence" value="ECO:0007669"/>
    <property type="project" value="TreeGrafter"/>
</dbReference>
<accession>A0A367YKA4</accession>
<name>A0A367YKA4_9ASCO</name>
<sequence>MDFFSATTLQTEFKKSLINHHKSYKLIKLSNGLRTLIISDPVATNSSCSISINSGSFNDPLDMQGLAHLCEHMVFMGSSKFPSANEFFNVLNSLGGNTNAFTMGYMTCFYFEIVMNAVEIDKELGFNRILHIFSELFKTPLFNEDHLMNEINAVNDEHLLNMVNDDKVLYHGLRLLANENHPFSRFGTGNKMTLLENRKKLRLEVVRYFQNNFYSENMTLVMKSNLSLNQLQKLVIAHFLDIPKLSRQSKRLSLKSLTKRKSTASVMSDTTMQVFTEFNKVLFIKRDKVKKLRLVLPLGERNTYYESMWCNLIGDESKGSLCSYLKGNKLIESMFTFTQTLSRSQNTLLIDLQVNDLSKANIIIEAIWEFINQLLQTDKQVLLQCMDEYSRTFKYNSYFQQDESSSMDEVSNLSELLMMEEVPAQDILLGNHYQMQGNVHDFVYQTRKIFDKTKLNVIILAEQLPKQYTNQPSTIVKDPYYSFEYQILDFITYPIKQPLPSFFILQSNQFISLSHEQLDKLIEASKTTPPYIPDKQNPQPKLLDYSKNHELWISEHEATDVMITSSIQVVLPKNTVTNCICMEMIVEKLGQVMYPEFYPGELALFSWGIYPNYGVTPSLTISIRGPTVGYLVFVTRFITRVNEILLHSIRLLSYKDFVGLKNKLRLDYEGIQTGDSLRQVLAGSTLLLEHGIWTIEERIDALELMDTSTLAMVLKMIEMDFKLTKILISGNIDHDFVFDISKIINRLTNHLKIYLEFPIFPQPSSILLKSGRSYNLTVKNSNKQDSNDVVYHYIQICQRQDEFSRTLAHFLAFLMSHDIMYKLRTKKQIGYIVLSGVRYNKQTIGIYIYVSSSTYTYDEIMREINQFLFEWELELISMTRYELAENIKLFIESLDNTADGLPSNILFDTPPSVHSDNFTSSTSFDLHKNYFEKIITKNYRFENTRGVEDVNRSWIEAIDLDKLIKFFQFTISIKSSLRSTLSIFVSSVLGRSILETNESRQQISELLLQNNYHLTTLQIENLLIDAGNDVLKIIKKLQSAGYNIQLPKPAKPSKFAMLLLRRSDAGNSVAKLQSVAVQKFGKLYSNNEVTIVPSDVQSKQLIHSESTQLVVNNNGCLSFLEKFSPQDDETIDDLDMLLY</sequence>
<dbReference type="EMBL" id="QLNQ01000018">
    <property type="protein sequence ID" value="RCK65999.1"/>
    <property type="molecule type" value="Genomic_DNA"/>
</dbReference>
<dbReference type="GO" id="GO:0005829">
    <property type="term" value="C:cytosol"/>
    <property type="evidence" value="ECO:0007669"/>
    <property type="project" value="TreeGrafter"/>
</dbReference>
<keyword evidence="5" id="KW-0378">Hydrolase</keyword>